<proteinExistence type="predicted"/>
<organism evidence="1 2">
    <name type="scientific">Pluteus cervinus</name>
    <dbReference type="NCBI Taxonomy" id="181527"/>
    <lineage>
        <taxon>Eukaryota</taxon>
        <taxon>Fungi</taxon>
        <taxon>Dikarya</taxon>
        <taxon>Basidiomycota</taxon>
        <taxon>Agaricomycotina</taxon>
        <taxon>Agaricomycetes</taxon>
        <taxon>Agaricomycetidae</taxon>
        <taxon>Agaricales</taxon>
        <taxon>Pluteineae</taxon>
        <taxon>Pluteaceae</taxon>
        <taxon>Pluteus</taxon>
    </lineage>
</organism>
<evidence type="ECO:0000313" key="2">
    <source>
        <dbReference type="Proteomes" id="UP000308600"/>
    </source>
</evidence>
<reference evidence="1 2" key="1">
    <citation type="journal article" date="2019" name="Nat. Ecol. Evol.">
        <title>Megaphylogeny resolves global patterns of mushroom evolution.</title>
        <authorList>
            <person name="Varga T."/>
            <person name="Krizsan K."/>
            <person name="Foldi C."/>
            <person name="Dima B."/>
            <person name="Sanchez-Garcia M."/>
            <person name="Sanchez-Ramirez S."/>
            <person name="Szollosi G.J."/>
            <person name="Szarkandi J.G."/>
            <person name="Papp V."/>
            <person name="Albert L."/>
            <person name="Andreopoulos W."/>
            <person name="Angelini C."/>
            <person name="Antonin V."/>
            <person name="Barry K.W."/>
            <person name="Bougher N.L."/>
            <person name="Buchanan P."/>
            <person name="Buyck B."/>
            <person name="Bense V."/>
            <person name="Catcheside P."/>
            <person name="Chovatia M."/>
            <person name="Cooper J."/>
            <person name="Damon W."/>
            <person name="Desjardin D."/>
            <person name="Finy P."/>
            <person name="Geml J."/>
            <person name="Haridas S."/>
            <person name="Hughes K."/>
            <person name="Justo A."/>
            <person name="Karasinski D."/>
            <person name="Kautmanova I."/>
            <person name="Kiss B."/>
            <person name="Kocsube S."/>
            <person name="Kotiranta H."/>
            <person name="LaButti K.M."/>
            <person name="Lechner B.E."/>
            <person name="Liimatainen K."/>
            <person name="Lipzen A."/>
            <person name="Lukacs Z."/>
            <person name="Mihaltcheva S."/>
            <person name="Morgado L.N."/>
            <person name="Niskanen T."/>
            <person name="Noordeloos M.E."/>
            <person name="Ohm R.A."/>
            <person name="Ortiz-Santana B."/>
            <person name="Ovrebo C."/>
            <person name="Racz N."/>
            <person name="Riley R."/>
            <person name="Savchenko A."/>
            <person name="Shiryaev A."/>
            <person name="Soop K."/>
            <person name="Spirin V."/>
            <person name="Szebenyi C."/>
            <person name="Tomsovsky M."/>
            <person name="Tulloss R.E."/>
            <person name="Uehling J."/>
            <person name="Grigoriev I.V."/>
            <person name="Vagvolgyi C."/>
            <person name="Papp T."/>
            <person name="Martin F.M."/>
            <person name="Miettinen O."/>
            <person name="Hibbett D.S."/>
            <person name="Nagy L.G."/>
        </authorList>
    </citation>
    <scope>NUCLEOTIDE SEQUENCE [LARGE SCALE GENOMIC DNA]</scope>
    <source>
        <strain evidence="1 2">NL-1719</strain>
    </source>
</reference>
<evidence type="ECO:0000313" key="1">
    <source>
        <dbReference type="EMBL" id="TFK62108.1"/>
    </source>
</evidence>
<name>A0ACD3A8B2_9AGAR</name>
<gene>
    <name evidence="1" type="ORF">BDN72DRAFT_406311</name>
</gene>
<keyword evidence="2" id="KW-1185">Reference proteome</keyword>
<accession>A0ACD3A8B2</accession>
<sequence length="276" mass="30652">MTISLSTFTAPDADAILRSSDQDCPTDFCVHRCILSAASPFFADLFSLPQNPADLKIKSPIIPVSEDHLTLETLLHFVYPVPDPILGTLDELVPILGAAVKYDFTAVIDTLRRQLVHTEFLLAEPTRVYAIACRYDLEEEAKLASSYTLGTNILDAPLNEDLKHITAHSYHRLLELHRRRSRSAIELLKIPDNIKCAQCNGSSLAIFGTPKWWGEFEKKAKEELSVRPISGPLFELGFLASVANSAGCQRCAGSVLDSWRFLQTLKKQIDDLPSTV</sequence>
<protein>
    <submittedName>
        <fullName evidence="1">Uncharacterized protein</fullName>
    </submittedName>
</protein>
<dbReference type="Proteomes" id="UP000308600">
    <property type="component" value="Unassembled WGS sequence"/>
</dbReference>
<dbReference type="EMBL" id="ML208605">
    <property type="protein sequence ID" value="TFK62108.1"/>
    <property type="molecule type" value="Genomic_DNA"/>
</dbReference>